<organism evidence="14 15">
    <name type="scientific">Saccharomycodes ludwigii</name>
    <dbReference type="NCBI Taxonomy" id="36035"/>
    <lineage>
        <taxon>Eukaryota</taxon>
        <taxon>Fungi</taxon>
        <taxon>Dikarya</taxon>
        <taxon>Ascomycota</taxon>
        <taxon>Saccharomycotina</taxon>
        <taxon>Saccharomycetes</taxon>
        <taxon>Saccharomycodales</taxon>
        <taxon>Saccharomycodaceae</taxon>
        <taxon>Saccharomycodes</taxon>
    </lineage>
</organism>
<dbReference type="PANTHER" id="PTHR23159">
    <property type="entry name" value="CENTROSOMAL PROTEIN 2"/>
    <property type="match status" value="1"/>
</dbReference>
<evidence type="ECO:0000256" key="9">
    <source>
        <dbReference type="ARBA" id="ARBA00025064"/>
    </source>
</evidence>
<evidence type="ECO:0000256" key="5">
    <source>
        <dbReference type="ARBA" id="ARBA00022490"/>
    </source>
</evidence>
<dbReference type="EMBL" id="UFAJ01000386">
    <property type="protein sequence ID" value="SSD60555.1"/>
    <property type="molecule type" value="Genomic_DNA"/>
</dbReference>
<dbReference type="InterPro" id="IPR040593">
    <property type="entry name" value="Spc110_C"/>
</dbReference>
<evidence type="ECO:0000256" key="8">
    <source>
        <dbReference type="ARBA" id="ARBA00023242"/>
    </source>
</evidence>
<dbReference type="GO" id="GO:0005816">
    <property type="term" value="C:spindle pole body"/>
    <property type="evidence" value="ECO:0007669"/>
    <property type="project" value="UniProtKB-SubCell"/>
</dbReference>
<gene>
    <name evidence="14" type="ORF">SCODWIG_02316</name>
</gene>
<evidence type="ECO:0000256" key="4">
    <source>
        <dbReference type="ARBA" id="ARBA00016285"/>
    </source>
</evidence>
<dbReference type="Pfam" id="PF18520">
    <property type="entry name" value="Spc110_C"/>
    <property type="match status" value="1"/>
</dbReference>
<feature type="coiled-coil region" evidence="11">
    <location>
        <begin position="732"/>
        <end position="766"/>
    </location>
</feature>
<accession>A0A376B782</accession>
<reference evidence="15" key="1">
    <citation type="submission" date="2018-06" db="EMBL/GenBank/DDBJ databases">
        <authorList>
            <person name="Guldener U."/>
        </authorList>
    </citation>
    <scope>NUCLEOTIDE SEQUENCE [LARGE SCALE GENOMIC DNA]</scope>
    <source>
        <strain evidence="15">UTAD17</strain>
    </source>
</reference>
<feature type="compositionally biased region" description="Polar residues" evidence="12">
    <location>
        <begin position="1"/>
        <end position="14"/>
    </location>
</feature>
<comment type="similarity">
    <text evidence="3">Belongs to the SPC110 family.</text>
</comment>
<evidence type="ECO:0000256" key="2">
    <source>
        <dbReference type="ARBA" id="ARBA00004317"/>
    </source>
</evidence>
<name>A0A376B782_9ASCO</name>
<feature type="compositionally biased region" description="Polar residues" evidence="12">
    <location>
        <begin position="34"/>
        <end position="43"/>
    </location>
</feature>
<comment type="function">
    <text evidence="9">Component of the spindle pole body (SPB) required for the proper execution of spindle pole body (SPB) duplication. Potential role in cross-linking filaments or anchoring other molecules. It is essential for growth.</text>
</comment>
<dbReference type="PANTHER" id="PTHR23159:SF31">
    <property type="entry name" value="CENTROSOME-ASSOCIATED PROTEIN CEP250 ISOFORM X1"/>
    <property type="match status" value="1"/>
</dbReference>
<evidence type="ECO:0000259" key="13">
    <source>
        <dbReference type="Pfam" id="PF18520"/>
    </source>
</evidence>
<keyword evidence="7" id="KW-0206">Cytoskeleton</keyword>
<feature type="compositionally biased region" description="Basic residues" evidence="12">
    <location>
        <begin position="75"/>
        <end position="84"/>
    </location>
</feature>
<feature type="domain" description="Spindle pole body component 110 C-terminal" evidence="13">
    <location>
        <begin position="909"/>
        <end position="946"/>
    </location>
</feature>
<dbReference type="Gene3D" id="6.10.310.10">
    <property type="match status" value="1"/>
</dbReference>
<evidence type="ECO:0000256" key="6">
    <source>
        <dbReference type="ARBA" id="ARBA00023054"/>
    </source>
</evidence>
<feature type="compositionally biased region" description="Basic and acidic residues" evidence="12">
    <location>
        <begin position="44"/>
        <end position="55"/>
    </location>
</feature>
<proteinExistence type="inferred from homology"/>
<feature type="compositionally biased region" description="Basic and acidic residues" evidence="12">
    <location>
        <begin position="173"/>
        <end position="182"/>
    </location>
</feature>
<sequence>MSPSGTTFVTQTPGDSKRKSLNNFEFTPIGFKKNTPTSQGKEQNNNDDHSDKNKTNIDNITKSPPRFRITEQNKRFKLGKARRTTRSDIDSEFDEIEEEKEDEDNYARNGINNDESKNNTEQLFQDSSFEQEKTNLNISMNNLKIPSSTKNSTNTHSNIFLPNNKENENDEETSPHLHKDNTKLSNPLREQENKLRSLELENYTLRVKVNSLLKFLNNVDDKGNISKQLSILDELNDWKSKYFLVHRDLKDLRLEHDSFTKKFENNTAKEKQEQKEDELKLQKELDKLKQSHTEQLSTLEKTIKELNDKIKLLSNELQNKNGTIKELNTQLETVSKEDFNKLTKSQDLNVKKLKLKQNEIDSLLNELEIMKNKSEREQNDQLTALENDKKKLQRKIEQLIEKIAMLENTNTDLEKSGKSTASELQQKMLENEKLLKIQFEKKIDVLKESKNKEMASLQGKVDELQTQLQDQVSKNLELNTKLRSLKETTERGKNDLEKLGRLENDLINANSNVSKLKTELKDTKSKFQQLLDNKIEELTDLKFENKQNLSDKVFYQNELEDKSKEVKILQEKLANVSKFQDNNKELESYKKKIHSLTLEADAIKDDLNLERESTNRLQRYWENKYNILKEENDALTRDNTESNKQRLNDLNDLQNDLEKLRQRCNDMAMEKLTLSQTLRDTTKENTRLRQDIKDVNQKLNYVTSEFVKLQDSFAAASNNVDSQASLDNLKLIEKYKKMKTNFLQEIKSLQDENLALEKELIMLQQNQQNMPSMDNTYGYGNDNNILKDTLDYYKLKYHKEVNSNNDLRVMNDYLNNVLKASTTKVRMDLLKAENQMDTDDDINQREAYSENYYERNYGDNTLYNQPETYLKRTTPINYNNSYPYGANNLFNTKINNKRQYLRRKLKIPFLVALACIRFKNVAMKKKYDDQRIFNLKAKIENSRMTW</sequence>
<comment type="subcellular location">
    <subcellularLocation>
        <location evidence="2">Cytoplasm</location>
        <location evidence="2">Cytoskeleton</location>
        <location evidence="2">Microtubule organizing center</location>
        <location evidence="2">Spindle pole body</location>
    </subcellularLocation>
    <subcellularLocation>
        <location evidence="1">Nucleus</location>
    </subcellularLocation>
</comment>
<keyword evidence="5" id="KW-0963">Cytoplasm</keyword>
<feature type="region of interest" description="Disordered" evidence="12">
    <location>
        <begin position="142"/>
        <end position="190"/>
    </location>
</feature>
<feature type="coiled-coil region" evidence="11">
    <location>
        <begin position="447"/>
        <end position="698"/>
    </location>
</feature>
<evidence type="ECO:0000256" key="1">
    <source>
        <dbReference type="ARBA" id="ARBA00004123"/>
    </source>
</evidence>
<evidence type="ECO:0000256" key="11">
    <source>
        <dbReference type="SAM" id="Coils"/>
    </source>
</evidence>
<evidence type="ECO:0000313" key="14">
    <source>
        <dbReference type="EMBL" id="SSD60555.1"/>
    </source>
</evidence>
<keyword evidence="15" id="KW-1185">Reference proteome</keyword>
<evidence type="ECO:0000313" key="15">
    <source>
        <dbReference type="Proteomes" id="UP000262825"/>
    </source>
</evidence>
<feature type="compositionally biased region" description="Low complexity" evidence="12">
    <location>
        <begin position="147"/>
        <end position="158"/>
    </location>
</feature>
<evidence type="ECO:0000256" key="12">
    <source>
        <dbReference type="SAM" id="MobiDB-lite"/>
    </source>
</evidence>
<dbReference type="AlphaFoldDB" id="A0A376B782"/>
<protein>
    <recommendedName>
        <fullName evidence="4">Spindle pole body component 110</fullName>
    </recommendedName>
    <alternativeName>
        <fullName evidence="10">Spindle pole body spacer protein SPC110</fullName>
    </alternativeName>
</protein>
<dbReference type="GO" id="GO:0005634">
    <property type="term" value="C:nucleus"/>
    <property type="evidence" value="ECO:0007669"/>
    <property type="project" value="UniProtKB-SubCell"/>
</dbReference>
<feature type="region of interest" description="Disordered" evidence="12">
    <location>
        <begin position="1"/>
        <end position="119"/>
    </location>
</feature>
<evidence type="ECO:0000256" key="7">
    <source>
        <dbReference type="ARBA" id="ARBA00023212"/>
    </source>
</evidence>
<evidence type="ECO:0000256" key="10">
    <source>
        <dbReference type="ARBA" id="ARBA00032118"/>
    </source>
</evidence>
<keyword evidence="8" id="KW-0539">Nucleus</keyword>
<dbReference type="Proteomes" id="UP000262825">
    <property type="component" value="Unassembled WGS sequence"/>
</dbReference>
<feature type="compositionally biased region" description="Acidic residues" evidence="12">
    <location>
        <begin position="90"/>
        <end position="104"/>
    </location>
</feature>
<dbReference type="VEuPathDB" id="FungiDB:SCODWIG_02316"/>
<evidence type="ECO:0000256" key="3">
    <source>
        <dbReference type="ARBA" id="ARBA00005853"/>
    </source>
</evidence>
<keyword evidence="6 11" id="KW-0175">Coiled coil</keyword>
<feature type="coiled-coil region" evidence="11">
    <location>
        <begin position="265"/>
        <end position="416"/>
    </location>
</feature>